<dbReference type="RefSeq" id="WP_010073531.1">
    <property type="nucleotide sequence ID" value="NC_014393.1"/>
</dbReference>
<evidence type="ECO:0000256" key="1">
    <source>
        <dbReference type="ARBA" id="ARBA00022729"/>
    </source>
</evidence>
<evidence type="ECO:0000256" key="4">
    <source>
        <dbReference type="SAM" id="SignalP"/>
    </source>
</evidence>
<protein>
    <submittedName>
        <fullName evidence="7">Peptidase M23</fullName>
    </submittedName>
</protein>
<feature type="chain" id="PRO_5003128442" evidence="4">
    <location>
        <begin position="25"/>
        <end position="414"/>
    </location>
</feature>
<keyword evidence="2" id="KW-0175">Coiled coil</keyword>
<proteinExistence type="predicted"/>
<dbReference type="EMBL" id="CP002160">
    <property type="protein sequence ID" value="ADL53132.1"/>
    <property type="molecule type" value="Genomic_DNA"/>
</dbReference>
<gene>
    <name evidence="7" type="ordered locus">Clocel_3454</name>
</gene>
<dbReference type="InterPro" id="IPR057309">
    <property type="entry name" value="PcsB_CC"/>
</dbReference>
<keyword evidence="8" id="KW-1185">Reference proteome</keyword>
<dbReference type="Proteomes" id="UP000002730">
    <property type="component" value="Chromosome"/>
</dbReference>
<sequence length="414" mass="46287">MNNRLKTFICTILCVVTLTTPVLAETSTELQNKADQLVEDANSAKKEAETKQQEINEDKGKLTELQSNMNKMLQEIKSLDEDITKAQGEVNKLQEKLQDLNNQSVTLEADIKKMQEDLEKSKEKMKERLKFLYKNQGNGYIDILFGSSSLSELISRLNFIGRIASHDQAMVDDLKKKENKLNDSLNELQKVKSDVEASKKENEAKTAKLERAKGEKNKLYAQIEGQAEVQQALIAQQESEVNSLMQKIIQKNNEAKQANVDADNKRKEEQNSVITPTPEVTPTGKLFSITGGVRYPITSRYELKRESPISGNIEPHEAIDIGAKEGSGVYALKDGVVIYSGVMTGYGNVVMIDHGDIITLYAHNASLVVQEGENVKGGELISYVGNTGWSTGPHIHFEVRDMNNKKMDPTNYYI</sequence>
<dbReference type="InterPro" id="IPR011055">
    <property type="entry name" value="Dup_hybrid_motif"/>
</dbReference>
<dbReference type="Pfam" id="PF24568">
    <property type="entry name" value="CC_PcsB"/>
    <property type="match status" value="1"/>
</dbReference>
<dbReference type="SUPFAM" id="SSF51261">
    <property type="entry name" value="Duplicated hybrid motif"/>
    <property type="match status" value="1"/>
</dbReference>
<dbReference type="AlphaFoldDB" id="D9SVS1"/>
<feature type="coiled-coil region" evidence="2">
    <location>
        <begin position="27"/>
        <end position="135"/>
    </location>
</feature>
<evidence type="ECO:0000256" key="2">
    <source>
        <dbReference type="SAM" id="Coils"/>
    </source>
</evidence>
<dbReference type="PANTHER" id="PTHR21666">
    <property type="entry name" value="PEPTIDASE-RELATED"/>
    <property type="match status" value="1"/>
</dbReference>
<evidence type="ECO:0000256" key="3">
    <source>
        <dbReference type="SAM" id="MobiDB-lite"/>
    </source>
</evidence>
<dbReference type="Pfam" id="PF01551">
    <property type="entry name" value="Peptidase_M23"/>
    <property type="match status" value="1"/>
</dbReference>
<name>D9SVS1_CLOC7</name>
<evidence type="ECO:0000259" key="6">
    <source>
        <dbReference type="Pfam" id="PF24568"/>
    </source>
</evidence>
<dbReference type="KEGG" id="ccb:Clocel_3454"/>
<dbReference type="Gene3D" id="2.70.70.10">
    <property type="entry name" value="Glucose Permease (Domain IIA)"/>
    <property type="match status" value="1"/>
</dbReference>
<dbReference type="InterPro" id="IPR050570">
    <property type="entry name" value="Cell_wall_metabolism_enzyme"/>
</dbReference>
<accession>D9SVS1</accession>
<feature type="signal peptide" evidence="4">
    <location>
        <begin position="1"/>
        <end position="24"/>
    </location>
</feature>
<feature type="domain" description="M23ase beta-sheet core" evidence="5">
    <location>
        <begin position="315"/>
        <end position="409"/>
    </location>
</feature>
<dbReference type="HOGENOM" id="CLU_029425_4_3_9"/>
<dbReference type="GO" id="GO:0004222">
    <property type="term" value="F:metalloendopeptidase activity"/>
    <property type="evidence" value="ECO:0007669"/>
    <property type="project" value="TreeGrafter"/>
</dbReference>
<dbReference type="PANTHER" id="PTHR21666:SF270">
    <property type="entry name" value="MUREIN HYDROLASE ACTIVATOR ENVC"/>
    <property type="match status" value="1"/>
</dbReference>
<keyword evidence="1 4" id="KW-0732">Signal</keyword>
<evidence type="ECO:0000313" key="8">
    <source>
        <dbReference type="Proteomes" id="UP000002730"/>
    </source>
</evidence>
<feature type="region of interest" description="Disordered" evidence="3">
    <location>
        <begin position="255"/>
        <end position="279"/>
    </location>
</feature>
<evidence type="ECO:0000259" key="5">
    <source>
        <dbReference type="Pfam" id="PF01551"/>
    </source>
</evidence>
<dbReference type="eggNOG" id="COG4942">
    <property type="taxonomic scope" value="Bacteria"/>
</dbReference>
<evidence type="ECO:0000313" key="7">
    <source>
        <dbReference type="EMBL" id="ADL53132.1"/>
    </source>
</evidence>
<organism evidence="7 8">
    <name type="scientific">Clostridium cellulovorans (strain ATCC 35296 / DSM 3052 / OCM 3 / 743B)</name>
    <dbReference type="NCBI Taxonomy" id="573061"/>
    <lineage>
        <taxon>Bacteria</taxon>
        <taxon>Bacillati</taxon>
        <taxon>Bacillota</taxon>
        <taxon>Clostridia</taxon>
        <taxon>Eubacteriales</taxon>
        <taxon>Clostridiaceae</taxon>
        <taxon>Clostridium</taxon>
    </lineage>
</organism>
<dbReference type="Gene3D" id="6.10.250.3150">
    <property type="match status" value="1"/>
</dbReference>
<dbReference type="InterPro" id="IPR016047">
    <property type="entry name" value="M23ase_b-sheet_dom"/>
</dbReference>
<dbReference type="OrthoDB" id="9809488at2"/>
<dbReference type="CDD" id="cd12797">
    <property type="entry name" value="M23_peptidase"/>
    <property type="match status" value="1"/>
</dbReference>
<reference evidence="7 8" key="1">
    <citation type="submission" date="2010-08" db="EMBL/GenBank/DDBJ databases">
        <title>Complete sequence of Clostridium cellulovorans 743B.</title>
        <authorList>
            <consortium name="US DOE Joint Genome Institute"/>
            <person name="Lucas S."/>
            <person name="Copeland A."/>
            <person name="Lapidus A."/>
            <person name="Cheng J.-F."/>
            <person name="Bruce D."/>
            <person name="Goodwin L."/>
            <person name="Pitluck S."/>
            <person name="Chertkov O."/>
            <person name="Detter J.C."/>
            <person name="Han C."/>
            <person name="Tapia R."/>
            <person name="Land M."/>
            <person name="Hauser L."/>
            <person name="Chang Y.-J."/>
            <person name="Jeffries C."/>
            <person name="Kyrpides N."/>
            <person name="Ivanova N."/>
            <person name="Mikhailova N."/>
            <person name="Hemme C.L."/>
            <person name="Woyke T."/>
        </authorList>
    </citation>
    <scope>NUCLEOTIDE SEQUENCE [LARGE SCALE GENOMIC DNA]</scope>
    <source>
        <strain evidence="8">ATCC 35296 / DSM 3052 / OCM 3 / 743B</strain>
    </source>
</reference>
<feature type="domain" description="Peptidoglycan hydrolase PcsB coiled-coil" evidence="6">
    <location>
        <begin position="111"/>
        <end position="183"/>
    </location>
</feature>
<dbReference type="STRING" id="573061.Clocel_3454"/>